<feature type="compositionally biased region" description="Acidic residues" evidence="2">
    <location>
        <begin position="343"/>
        <end position="364"/>
    </location>
</feature>
<dbReference type="EMBL" id="JANBTW010000016">
    <property type="protein sequence ID" value="KAJ2678942.1"/>
    <property type="molecule type" value="Genomic_DNA"/>
</dbReference>
<evidence type="ECO:0000313" key="5">
    <source>
        <dbReference type="Proteomes" id="UP001151518"/>
    </source>
</evidence>
<feature type="domain" description="GATA-type" evidence="3">
    <location>
        <begin position="473"/>
        <end position="516"/>
    </location>
</feature>
<dbReference type="InterPro" id="IPR000679">
    <property type="entry name" value="Znf_GATA"/>
</dbReference>
<feature type="compositionally biased region" description="Low complexity" evidence="2">
    <location>
        <begin position="312"/>
        <end position="329"/>
    </location>
</feature>
<name>A0A9W8G9Q5_9FUNG</name>
<dbReference type="AlphaFoldDB" id="A0A9W8G9Q5"/>
<keyword evidence="1" id="KW-0863">Zinc-finger</keyword>
<keyword evidence="1" id="KW-0479">Metal-binding</keyword>
<evidence type="ECO:0000313" key="4">
    <source>
        <dbReference type="EMBL" id="KAJ2678942.1"/>
    </source>
</evidence>
<dbReference type="Gene3D" id="3.30.50.10">
    <property type="entry name" value="Erythroid Transcription Factor GATA-1, subunit A"/>
    <property type="match status" value="1"/>
</dbReference>
<feature type="region of interest" description="Disordered" evidence="2">
    <location>
        <begin position="232"/>
        <end position="473"/>
    </location>
</feature>
<dbReference type="InterPro" id="IPR013088">
    <property type="entry name" value="Znf_NHR/GATA"/>
</dbReference>
<feature type="compositionally biased region" description="Polar residues" evidence="2">
    <location>
        <begin position="562"/>
        <end position="583"/>
    </location>
</feature>
<dbReference type="Pfam" id="PF00320">
    <property type="entry name" value="GATA"/>
    <property type="match status" value="1"/>
</dbReference>
<evidence type="ECO:0000259" key="3">
    <source>
        <dbReference type="PROSITE" id="PS50114"/>
    </source>
</evidence>
<dbReference type="OrthoDB" id="2162994at2759"/>
<feature type="compositionally biased region" description="Polar residues" evidence="2">
    <location>
        <begin position="232"/>
        <end position="253"/>
    </location>
</feature>
<feature type="region of interest" description="Disordered" evidence="2">
    <location>
        <begin position="546"/>
        <end position="583"/>
    </location>
</feature>
<dbReference type="GO" id="GO:0006355">
    <property type="term" value="P:regulation of DNA-templated transcription"/>
    <property type="evidence" value="ECO:0007669"/>
    <property type="project" value="InterPro"/>
</dbReference>
<gene>
    <name evidence="4" type="primary">ASH1</name>
    <name evidence="4" type="ORF">GGI25_001931</name>
</gene>
<dbReference type="GO" id="GO:0043565">
    <property type="term" value="F:sequence-specific DNA binding"/>
    <property type="evidence" value="ECO:0007669"/>
    <property type="project" value="InterPro"/>
</dbReference>
<comment type="caution">
    <text evidence="4">The sequence shown here is derived from an EMBL/GenBank/DDBJ whole genome shotgun (WGS) entry which is preliminary data.</text>
</comment>
<sequence length="583" mass="60888">MATTYDHVAVAPARHKRKGIPMRSPCQRDMVEAPGVVFRFPDKISSAAAHSDHLNHPSSDVSALSILPSSAGLPSGLGAKTAAAVIAAAAAVSSSPTDNLIAPNNSTTDNTAATIATTAAVVEDAVDAADLTATASSTAGALTQPKQQQQQQGQEYAQVLLSETTTTTAADQGRGSGDQDVAIPISSANSTPILKPAIGAIPIHRSASNVLHYPELLSDLRDKLIQIHQIGSNTSNHNSSGVESDGNHANTTPIARRARAKRTSRGASSGSFAENESSRPNGHYYATTGARRSGLRGGHGSRANASSPGLDSSNASVSSSSAAKAPAASFHRRHSIGTIQSQADDEEEMVDVEEEGDDEDEDDGPLALSSAAPRQHHNQHLPSSYRHNGNYPHHHHHQARRQHDSQVSGMATSAKRHVLGSDESAVGAYSAAGGKRKRDKDSRSPSVQPAKRTTPLHRLQSPPVAIPVASGGNGGRRCCASCGANSTPCWRPGLIDKVTLCNQCGLRYKKGKVYCPTCSYVPTKTEIATGGAIECKRCLTRIQPQPQSASRQAGLQHIAPAPSSTSRPNGHGSNASAVRNPQQ</sequence>
<reference evidence="4" key="1">
    <citation type="submission" date="2022-07" db="EMBL/GenBank/DDBJ databases">
        <title>Phylogenomic reconstructions and comparative analyses of Kickxellomycotina fungi.</title>
        <authorList>
            <person name="Reynolds N.K."/>
            <person name="Stajich J.E."/>
            <person name="Barry K."/>
            <person name="Grigoriev I.V."/>
            <person name="Crous P."/>
            <person name="Smith M.E."/>
        </authorList>
    </citation>
    <scope>NUCLEOTIDE SEQUENCE</scope>
    <source>
        <strain evidence="4">NRRL 3115</strain>
    </source>
</reference>
<organism evidence="4 5">
    <name type="scientific">Coemansia spiralis</name>
    <dbReference type="NCBI Taxonomy" id="417178"/>
    <lineage>
        <taxon>Eukaryota</taxon>
        <taxon>Fungi</taxon>
        <taxon>Fungi incertae sedis</taxon>
        <taxon>Zoopagomycota</taxon>
        <taxon>Kickxellomycotina</taxon>
        <taxon>Kickxellomycetes</taxon>
        <taxon>Kickxellales</taxon>
        <taxon>Kickxellaceae</taxon>
        <taxon>Coemansia</taxon>
    </lineage>
</organism>
<accession>A0A9W8G9Q5</accession>
<proteinExistence type="predicted"/>
<dbReference type="SMART" id="SM00401">
    <property type="entry name" value="ZnF_GATA"/>
    <property type="match status" value="1"/>
</dbReference>
<dbReference type="CDD" id="cd00202">
    <property type="entry name" value="ZnF_GATA"/>
    <property type="match status" value="1"/>
</dbReference>
<keyword evidence="4" id="KW-0238">DNA-binding</keyword>
<dbReference type="PROSITE" id="PS50114">
    <property type="entry name" value="GATA_ZN_FINGER_2"/>
    <property type="match status" value="1"/>
</dbReference>
<dbReference type="SUPFAM" id="SSF57716">
    <property type="entry name" value="Glucocorticoid receptor-like (DNA-binding domain)"/>
    <property type="match status" value="1"/>
</dbReference>
<evidence type="ECO:0000256" key="2">
    <source>
        <dbReference type="SAM" id="MobiDB-lite"/>
    </source>
</evidence>
<dbReference type="GO" id="GO:0008270">
    <property type="term" value="F:zinc ion binding"/>
    <property type="evidence" value="ECO:0007669"/>
    <property type="project" value="UniProtKB-KW"/>
</dbReference>
<dbReference type="Proteomes" id="UP001151518">
    <property type="component" value="Unassembled WGS sequence"/>
</dbReference>
<feature type="compositionally biased region" description="Polar residues" evidence="2">
    <location>
        <begin position="265"/>
        <end position="280"/>
    </location>
</feature>
<evidence type="ECO:0000256" key="1">
    <source>
        <dbReference type="PROSITE-ProRule" id="PRU00094"/>
    </source>
</evidence>
<keyword evidence="1" id="KW-0862">Zinc</keyword>
<protein>
    <submittedName>
        <fullName evidence="4">DNA-binding transcription repressor</fullName>
    </submittedName>
</protein>